<name>X6LME5_RETFI</name>
<protein>
    <recommendedName>
        <fullName evidence="4">WD-40 repeat protein</fullName>
    </recommendedName>
</protein>
<gene>
    <name evidence="2" type="ORF">RFI_34292</name>
</gene>
<feature type="repeat" description="WD" evidence="1">
    <location>
        <begin position="43"/>
        <end position="69"/>
    </location>
</feature>
<dbReference type="Gene3D" id="2.130.10.10">
    <property type="entry name" value="YVTN repeat-like/Quinoprotein amine dehydrogenase"/>
    <property type="match status" value="1"/>
</dbReference>
<evidence type="ECO:0000256" key="1">
    <source>
        <dbReference type="PROSITE-ProRule" id="PRU00221"/>
    </source>
</evidence>
<dbReference type="SUPFAM" id="SSF50978">
    <property type="entry name" value="WD40 repeat-like"/>
    <property type="match status" value="1"/>
</dbReference>
<sequence length="101" mass="11884">MTEQFDYGMLKHPNHYISSMDMEWCRVCGYFTITQYIDVIDGNGYTVCSGLWDETIRIWDIETTKQLIVFNGNSNYVNSVTYELNELLNKMLYGLLNTHHL</sequence>
<dbReference type="OrthoDB" id="10260946at2759"/>
<organism evidence="2 3">
    <name type="scientific">Reticulomyxa filosa</name>
    <dbReference type="NCBI Taxonomy" id="46433"/>
    <lineage>
        <taxon>Eukaryota</taxon>
        <taxon>Sar</taxon>
        <taxon>Rhizaria</taxon>
        <taxon>Retaria</taxon>
        <taxon>Foraminifera</taxon>
        <taxon>Monothalamids</taxon>
        <taxon>Reticulomyxidae</taxon>
        <taxon>Reticulomyxa</taxon>
    </lineage>
</organism>
<evidence type="ECO:0008006" key="4">
    <source>
        <dbReference type="Google" id="ProtNLM"/>
    </source>
</evidence>
<dbReference type="InterPro" id="IPR015943">
    <property type="entry name" value="WD40/YVTN_repeat-like_dom_sf"/>
</dbReference>
<dbReference type="InterPro" id="IPR036322">
    <property type="entry name" value="WD40_repeat_dom_sf"/>
</dbReference>
<evidence type="ECO:0000313" key="2">
    <source>
        <dbReference type="EMBL" id="ETO03118.1"/>
    </source>
</evidence>
<dbReference type="AlphaFoldDB" id="X6LME5"/>
<evidence type="ECO:0000313" key="3">
    <source>
        <dbReference type="Proteomes" id="UP000023152"/>
    </source>
</evidence>
<dbReference type="Proteomes" id="UP000023152">
    <property type="component" value="Unassembled WGS sequence"/>
</dbReference>
<reference evidence="2 3" key="1">
    <citation type="journal article" date="2013" name="Curr. Biol.">
        <title>The Genome of the Foraminiferan Reticulomyxa filosa.</title>
        <authorList>
            <person name="Glockner G."/>
            <person name="Hulsmann N."/>
            <person name="Schleicher M."/>
            <person name="Noegel A.A."/>
            <person name="Eichinger L."/>
            <person name="Gallinger C."/>
            <person name="Pawlowski J."/>
            <person name="Sierra R."/>
            <person name="Euteneuer U."/>
            <person name="Pillet L."/>
            <person name="Moustafa A."/>
            <person name="Platzer M."/>
            <person name="Groth M."/>
            <person name="Szafranski K."/>
            <person name="Schliwa M."/>
        </authorList>
    </citation>
    <scope>NUCLEOTIDE SEQUENCE [LARGE SCALE GENOMIC DNA]</scope>
</reference>
<dbReference type="PROSITE" id="PS50082">
    <property type="entry name" value="WD_REPEATS_2"/>
    <property type="match status" value="1"/>
</dbReference>
<keyword evidence="1" id="KW-0853">WD repeat</keyword>
<comment type="caution">
    <text evidence="2">The sequence shown here is derived from an EMBL/GenBank/DDBJ whole genome shotgun (WGS) entry which is preliminary data.</text>
</comment>
<accession>X6LME5</accession>
<dbReference type="InterPro" id="IPR001680">
    <property type="entry name" value="WD40_rpt"/>
</dbReference>
<proteinExistence type="predicted"/>
<keyword evidence="3" id="KW-1185">Reference proteome</keyword>
<dbReference type="EMBL" id="ASPP01034115">
    <property type="protein sequence ID" value="ETO03118.1"/>
    <property type="molecule type" value="Genomic_DNA"/>
</dbReference>